<keyword evidence="1" id="KW-0812">Transmembrane</keyword>
<dbReference type="Proteomes" id="UP000285138">
    <property type="component" value="Unassembled WGS sequence"/>
</dbReference>
<protein>
    <submittedName>
        <fullName evidence="3">DUF4126 domain-containing protein</fullName>
    </submittedName>
</protein>
<keyword evidence="1" id="KW-1133">Transmembrane helix</keyword>
<proteinExistence type="predicted"/>
<evidence type="ECO:0000313" key="3">
    <source>
        <dbReference type="EMBL" id="RQD72789.1"/>
    </source>
</evidence>
<evidence type="ECO:0000259" key="2">
    <source>
        <dbReference type="Pfam" id="PF13548"/>
    </source>
</evidence>
<feature type="transmembrane region" description="Helical" evidence="1">
    <location>
        <begin position="147"/>
        <end position="175"/>
    </location>
</feature>
<dbReference type="InterPro" id="IPR025196">
    <property type="entry name" value="DUF4126"/>
</dbReference>
<gene>
    <name evidence="3" type="ORF">D5R97_10335</name>
</gene>
<name>A0A424Y9C1_9FIRM</name>
<dbReference type="AlphaFoldDB" id="A0A424Y9C1"/>
<comment type="caution">
    <text evidence="3">The sequence shown here is derived from an EMBL/GenBank/DDBJ whole genome shotgun (WGS) entry which is preliminary data.</text>
</comment>
<feature type="transmembrane region" description="Helical" evidence="1">
    <location>
        <begin position="74"/>
        <end position="94"/>
    </location>
</feature>
<keyword evidence="1" id="KW-0472">Membrane</keyword>
<reference evidence="3 4" key="1">
    <citation type="submission" date="2018-08" db="EMBL/GenBank/DDBJ databases">
        <title>The metabolism and importance of syntrophic acetate oxidation coupled to methane or sulfide production in haloalkaline environments.</title>
        <authorList>
            <person name="Timmers P.H.A."/>
            <person name="Vavourakis C.D."/>
            <person name="Sorokin D.Y."/>
            <person name="Sinninghe Damste J.S."/>
            <person name="Muyzer G."/>
            <person name="Stams A.J.M."/>
            <person name="Plugge C.M."/>
        </authorList>
    </citation>
    <scope>NUCLEOTIDE SEQUENCE [LARGE SCALE GENOMIC DNA]</scope>
    <source>
        <strain evidence="3">MSAO_Bac1</strain>
    </source>
</reference>
<feature type="transmembrane region" description="Helical" evidence="1">
    <location>
        <begin position="49"/>
        <end position="68"/>
    </location>
</feature>
<evidence type="ECO:0000313" key="4">
    <source>
        <dbReference type="Proteomes" id="UP000285138"/>
    </source>
</evidence>
<evidence type="ECO:0000256" key="1">
    <source>
        <dbReference type="SAM" id="Phobius"/>
    </source>
</evidence>
<feature type="domain" description="DUF4126" evidence="2">
    <location>
        <begin position="7"/>
        <end position="177"/>
    </location>
</feature>
<organism evidence="3 4">
    <name type="scientific">Candidatus Syntrophonatronum acetioxidans</name>
    <dbReference type="NCBI Taxonomy" id="1795816"/>
    <lineage>
        <taxon>Bacteria</taxon>
        <taxon>Bacillati</taxon>
        <taxon>Bacillota</taxon>
        <taxon>Clostridia</taxon>
        <taxon>Eubacteriales</taxon>
        <taxon>Syntrophomonadaceae</taxon>
        <taxon>Candidatus Syntrophonatronum</taxon>
    </lineage>
</organism>
<dbReference type="EMBL" id="QZAA01000296">
    <property type="protein sequence ID" value="RQD72789.1"/>
    <property type="molecule type" value="Genomic_DNA"/>
</dbReference>
<accession>A0A424Y9C1</accession>
<dbReference type="Pfam" id="PF13548">
    <property type="entry name" value="DUF4126"/>
    <property type="match status" value="1"/>
</dbReference>
<sequence length="184" mass="19537">MEIALSLLMGIGLSATSGFRVFVPLLIMSMASLAGYLELSPTFEWIGSYPALVIFLVATLLEVLAYFIPYLDNLLSMISSPAALVAGIIITASVITEMSPLLTWTLAIIAGGGFSLAGKVTSNLVHTGSTTMTGGTINPALSLLESIFSAVMGILSVLFPLLVIFFAGGIIYFLVKMKKRIRPR</sequence>